<evidence type="ECO:0000259" key="5">
    <source>
        <dbReference type="Pfam" id="PF04153"/>
    </source>
</evidence>
<dbReference type="InterPro" id="IPR007282">
    <property type="entry name" value="NOT2/3/5_C"/>
</dbReference>
<organism evidence="6 7">
    <name type="scientific">Lecanosticta acicola</name>
    <dbReference type="NCBI Taxonomy" id="111012"/>
    <lineage>
        <taxon>Eukaryota</taxon>
        <taxon>Fungi</taxon>
        <taxon>Dikarya</taxon>
        <taxon>Ascomycota</taxon>
        <taxon>Pezizomycotina</taxon>
        <taxon>Dothideomycetes</taxon>
        <taxon>Dothideomycetidae</taxon>
        <taxon>Mycosphaerellales</taxon>
        <taxon>Mycosphaerellaceae</taxon>
        <taxon>Lecanosticta</taxon>
    </lineage>
</organism>
<keyword evidence="2" id="KW-0805">Transcription regulation</keyword>
<feature type="compositionally biased region" description="Low complexity" evidence="4">
    <location>
        <begin position="268"/>
        <end position="289"/>
    </location>
</feature>
<dbReference type="Gene3D" id="2.30.30.1020">
    <property type="entry name" value="CCR4-NOT complex subunit 2/3/5, C-terminal domain"/>
    <property type="match status" value="1"/>
</dbReference>
<dbReference type="GO" id="GO:0030015">
    <property type="term" value="C:CCR4-NOT core complex"/>
    <property type="evidence" value="ECO:0007669"/>
    <property type="project" value="InterPro"/>
</dbReference>
<comment type="caution">
    <text evidence="6">The sequence shown here is derived from an EMBL/GenBank/DDBJ whole genome shotgun (WGS) entry which is preliminary data.</text>
</comment>
<feature type="compositionally biased region" description="Basic residues" evidence="4">
    <location>
        <begin position="1"/>
        <end position="11"/>
    </location>
</feature>
<feature type="domain" description="NOT2/NOT3/NOT5 C-terminal" evidence="5">
    <location>
        <begin position="375"/>
        <end position="513"/>
    </location>
</feature>
<feature type="compositionally biased region" description="Polar residues" evidence="4">
    <location>
        <begin position="254"/>
        <end position="267"/>
    </location>
</feature>
<feature type="compositionally biased region" description="Low complexity" evidence="4">
    <location>
        <begin position="561"/>
        <end position="582"/>
    </location>
</feature>
<feature type="region of interest" description="Disordered" evidence="4">
    <location>
        <begin position="1"/>
        <end position="296"/>
    </location>
</feature>
<reference evidence="6" key="1">
    <citation type="submission" date="2023-11" db="EMBL/GenBank/DDBJ databases">
        <authorList>
            <person name="Alioto T."/>
            <person name="Alioto T."/>
            <person name="Gomez Garrido J."/>
        </authorList>
    </citation>
    <scope>NUCLEOTIDE SEQUENCE</scope>
</reference>
<dbReference type="InterPro" id="IPR038635">
    <property type="entry name" value="CCR4-NOT_su2/3/5_C_sf"/>
</dbReference>
<dbReference type="GO" id="GO:0006355">
    <property type="term" value="P:regulation of DNA-templated transcription"/>
    <property type="evidence" value="ECO:0007669"/>
    <property type="project" value="InterPro"/>
</dbReference>
<keyword evidence="3" id="KW-0804">Transcription</keyword>
<feature type="compositionally biased region" description="Polar residues" evidence="4">
    <location>
        <begin position="52"/>
        <end position="74"/>
    </location>
</feature>
<feature type="compositionally biased region" description="Low complexity" evidence="4">
    <location>
        <begin position="152"/>
        <end position="183"/>
    </location>
</feature>
<feature type="compositionally biased region" description="Gly residues" evidence="4">
    <location>
        <begin position="76"/>
        <end position="102"/>
    </location>
</feature>
<feature type="compositionally biased region" description="Basic residues" evidence="4">
    <location>
        <begin position="710"/>
        <end position="719"/>
    </location>
</feature>
<dbReference type="GO" id="GO:0000289">
    <property type="term" value="P:nuclear-transcribed mRNA poly(A) tail shortening"/>
    <property type="evidence" value="ECO:0007669"/>
    <property type="project" value="UniProtKB-ARBA"/>
</dbReference>
<dbReference type="Proteomes" id="UP001296104">
    <property type="component" value="Unassembled WGS sequence"/>
</dbReference>
<dbReference type="PANTHER" id="PTHR23326">
    <property type="entry name" value="CCR4 NOT-RELATED"/>
    <property type="match status" value="1"/>
</dbReference>
<protein>
    <submittedName>
        <fullName evidence="6">General negative regulator of transcription subunit 2</fullName>
    </submittedName>
</protein>
<evidence type="ECO:0000256" key="3">
    <source>
        <dbReference type="ARBA" id="ARBA00023163"/>
    </source>
</evidence>
<evidence type="ECO:0000313" key="6">
    <source>
        <dbReference type="EMBL" id="CAK4033626.1"/>
    </source>
</evidence>
<evidence type="ECO:0000313" key="7">
    <source>
        <dbReference type="Proteomes" id="UP001296104"/>
    </source>
</evidence>
<dbReference type="EMBL" id="CAVMBE010000090">
    <property type="protein sequence ID" value="CAK4033626.1"/>
    <property type="molecule type" value="Genomic_DNA"/>
</dbReference>
<dbReference type="AlphaFoldDB" id="A0AAI8Z767"/>
<keyword evidence="7" id="KW-1185">Reference proteome</keyword>
<sequence>MQSRRRKRGNKKDRVALGPAATSHPDVDVPSVKNAADSDFPEAGSNPPIRSMNMNTYGPQQASRQTPRLQNTQKPGLGGNNAGGWAFGPPSSGGFGGLGAAPGLGQARPGQLSGFAQVMGGGSGQGPIDMSDFPSLGGQQPRAQQSTSGWNSSAIRQQQQAQAQAALPQASAPQPQQQRAPSATPLDQYDGQSAPQPPADHSGSGEEFPPLSGQPGGEPVRSANGYAGTIESPDQSSPQPSGPSAQLPIREAASSGTNQQAPIGSNHASSASPAQSVSQQSHQTQSGHGSYPGVSKPWAEMTEQEKYGMMGLQKRFETIEAYKTGRPGDPTLPPEVKNPWICVGHDMSGIDVELEQPGHSLHKTFHPFPDLGQLNASPFNSRARQPVPTFELPPAYSVNNVPDSTVRMPAFGDETLLVIFYESPHSANQDLAAMELTARGWRYHKVLREWLRQEGREGNSSGNPPLVDLAQDYPPGTPAVPDPMTRIEKGIYIFFNPPKWQRERRFHFLNYDELCDRHVWSGTEFVSPFPPVGGQPMPNAMATGMGASRMASSQMGGADPQGSSRLQSELQSLLQSQQQSQQRDFDRERASRQSQTAVPPTASGSGPTRSAYSQPYSASAGPSGTQPSSNRAAPVNTTDVTESDWLPGLGTVRPSSRNITMNHPVVPPGFGNPAHGRMNLAGGGGFYFVKNVWDSSINKDTPLPEEYKGKGKGKAKEKK</sequence>
<dbReference type="InterPro" id="IPR040168">
    <property type="entry name" value="Not2/3/5"/>
</dbReference>
<evidence type="ECO:0000256" key="4">
    <source>
        <dbReference type="SAM" id="MobiDB-lite"/>
    </source>
</evidence>
<gene>
    <name evidence="6" type="ORF">LECACI_7A008784</name>
</gene>
<feature type="compositionally biased region" description="Polar residues" evidence="4">
    <location>
        <begin position="592"/>
        <end position="640"/>
    </location>
</feature>
<evidence type="ECO:0000256" key="1">
    <source>
        <dbReference type="ARBA" id="ARBA00007682"/>
    </source>
</evidence>
<feature type="region of interest" description="Disordered" evidence="4">
    <location>
        <begin position="530"/>
        <end position="660"/>
    </location>
</feature>
<evidence type="ECO:0000256" key="2">
    <source>
        <dbReference type="ARBA" id="ARBA00023015"/>
    </source>
</evidence>
<feature type="compositionally biased region" description="Low complexity" evidence="4">
    <location>
        <begin position="232"/>
        <end position="248"/>
    </location>
</feature>
<feature type="region of interest" description="Disordered" evidence="4">
    <location>
        <begin position="696"/>
        <end position="719"/>
    </location>
</feature>
<accession>A0AAI8Z767</accession>
<proteinExistence type="inferred from homology"/>
<comment type="similarity">
    <text evidence="1">Belongs to the CNOT2/3/5 family.</text>
</comment>
<name>A0AAI8Z767_9PEZI</name>
<dbReference type="Pfam" id="PF04153">
    <property type="entry name" value="NOT2_3_5_C"/>
    <property type="match status" value="1"/>
</dbReference>
<feature type="compositionally biased region" description="Polar residues" evidence="4">
    <location>
        <begin position="137"/>
        <end position="151"/>
    </location>
</feature>